<sequence length="1164" mass="131509">MPPRRLHNRLQGDIQVASHEAIPNIERIGKGDVQDEFVFAFVHPRIPRGEIEIRVMPQDTAGYPAENYFLVYANDEVPPKIGRVLDEAMTSTKGMLIVDLLRVLSHRLCDSLDPTAKNEDGGDDKDVAMTDADEDADFSEASDDSDTDIPFEYGDEADFSLVREREDILRISIPDAALQRIRQDFRTVRTAGFRVGKICGVDCKSEYSIISMSVKASKLCISKETHTAWNMKSSDYIVLLMKYSGEYESFEDALRKPAGQTPLEFKLRKCSRYRPTLTEAITAFSSPSLQTCHSGLSVQKHASHQDSPEISGELLTFSVGDSIDLLLNSDFLTLMKLRKMENVSWDEAKKIHSELKMAGWDKESIKVSTLSTKSTNTIDTNLPPILMDDHLLNQNPTSLPLIAMQFSLRYLVKCTDYCMICHERMTGNFEALKPYVCGNPLCLFQYMSLGLGPSIDYEIVNQEYVVDLLISFCYASLELPIGQPKLPCNKNSSDFTIDGYGTLINPLEVEISPDGKAVITKKSRVDHPDLSHLTRGQWVVIHTQHGPNQPATDIFHYACIEMQIDSTLYLHIASRYPVPMTPHAFEIVQRYDWDKTNPTTGRLVLCNQSLDDLENDAEKAFSMALLLSALPSVREMREYLNGDRSRQLATWKRIPPAAMKLLRWIIASNRSFIVQLDDPSGGDVDTSRAEYGRSDRSRERITGVDGWIQFRFAQGSPEKEALFLDALREVENPNRTILAWHGSPIGNWHSIIREGLNFKVTTNGRAYGHGVYFSRSFEHSLSYTGHNSVLKSKPEPSIWPQSSLKITSAISLNELVNLPQKFQHSVHCYVVDILHWIQCRYLFVHPKDPEMVQIRDKKTSRNKEKEFEQDPQYTITGPSNKKIFVPKIAIPSVQQGQRRNSSSYQTSDKAKNNDTDDEDIEDINFLAFDDNVERQAAKVKPGMNGAFPPTPTNQEFRTDFRPGALDFSKLPQLALPSYATKPAQQTIQRELRKLQQVQSTTPLHELGWYVDFERIDNMFQWIVELHSFDPSLPLAKDMKTAGITSIVLEIRFLRGFPLTPPFVRVIKPRFLPFSMGGGGHVTAGGAMCMELLTNTGWSPVSSMESVLLQVRLAMSALEPKPARLEIQNNSDSKYSMYEAVEAYRRAANSHGWEVPAELKEATTQ</sequence>
<dbReference type="InterPro" id="IPR016135">
    <property type="entry name" value="UBQ-conjugating_enzyme/RWD"/>
</dbReference>
<dbReference type="InterPro" id="IPR012317">
    <property type="entry name" value="Poly(ADP-ribose)pol_cat_dom"/>
</dbReference>
<evidence type="ECO:0000256" key="4">
    <source>
        <dbReference type="ARBA" id="ARBA00023027"/>
    </source>
</evidence>
<feature type="compositionally biased region" description="Basic and acidic residues" evidence="5">
    <location>
        <begin position="854"/>
        <end position="868"/>
    </location>
</feature>
<keyword evidence="4" id="KW-0520">NAD</keyword>
<reference evidence="7 8" key="1">
    <citation type="submission" date="2019-03" db="EMBL/GenBank/DDBJ databases">
        <title>Draft genome sequence of Xylaria hypoxylon DSM 108379, a ubiquitous saprotrophic-parasitic fungi on hardwood.</title>
        <authorList>
            <person name="Buettner E."/>
            <person name="Leonhardt S."/>
            <person name="Gebauer A.M."/>
            <person name="Liers C."/>
            <person name="Hofrichter M."/>
            <person name="Kellner H."/>
        </authorList>
    </citation>
    <scope>NUCLEOTIDE SEQUENCE [LARGE SCALE GENOMIC DNA]</scope>
    <source>
        <strain evidence="7 8">DSM 108379</strain>
    </source>
</reference>
<organism evidence="7 8">
    <name type="scientific">Xylaria hypoxylon</name>
    <dbReference type="NCBI Taxonomy" id="37992"/>
    <lineage>
        <taxon>Eukaryota</taxon>
        <taxon>Fungi</taxon>
        <taxon>Dikarya</taxon>
        <taxon>Ascomycota</taxon>
        <taxon>Pezizomycotina</taxon>
        <taxon>Sordariomycetes</taxon>
        <taxon>Xylariomycetidae</taxon>
        <taxon>Xylariales</taxon>
        <taxon>Xylariaceae</taxon>
        <taxon>Xylaria</taxon>
    </lineage>
</organism>
<dbReference type="EMBL" id="SKBN01000199">
    <property type="protein sequence ID" value="TGJ80826.1"/>
    <property type="molecule type" value="Genomic_DNA"/>
</dbReference>
<dbReference type="Gene3D" id="3.10.110.10">
    <property type="entry name" value="Ubiquitin Conjugating Enzyme"/>
    <property type="match status" value="1"/>
</dbReference>
<dbReference type="InterPro" id="IPR000608">
    <property type="entry name" value="UBC"/>
</dbReference>
<dbReference type="InterPro" id="IPR051838">
    <property type="entry name" value="ARTD_PARP"/>
</dbReference>
<dbReference type="AlphaFoldDB" id="A0A4Z0YTM6"/>
<dbReference type="GO" id="GO:0003950">
    <property type="term" value="F:NAD+ poly-ADP-ribosyltransferase activity"/>
    <property type="evidence" value="ECO:0007669"/>
    <property type="project" value="InterPro"/>
</dbReference>
<evidence type="ECO:0000313" key="7">
    <source>
        <dbReference type="EMBL" id="TGJ80826.1"/>
    </source>
</evidence>
<gene>
    <name evidence="7" type="ORF">E0Z10_g7935</name>
</gene>
<evidence type="ECO:0000256" key="2">
    <source>
        <dbReference type="ARBA" id="ARBA00022679"/>
    </source>
</evidence>
<protein>
    <recommendedName>
        <fullName evidence="6">UBC core domain-containing protein</fullName>
    </recommendedName>
</protein>
<keyword evidence="1" id="KW-0328">Glycosyltransferase</keyword>
<evidence type="ECO:0000256" key="3">
    <source>
        <dbReference type="ARBA" id="ARBA00022695"/>
    </source>
</evidence>
<evidence type="ECO:0000256" key="5">
    <source>
        <dbReference type="SAM" id="MobiDB-lite"/>
    </source>
</evidence>
<keyword evidence="8" id="KW-1185">Reference proteome</keyword>
<dbReference type="PANTHER" id="PTHR21328">
    <property type="entry name" value="POLY ADP-RIBOSE POLYMERASE FAMILY, MEMBER PARP"/>
    <property type="match status" value="1"/>
</dbReference>
<feature type="compositionally biased region" description="Polar residues" evidence="5">
    <location>
        <begin position="893"/>
        <end position="907"/>
    </location>
</feature>
<feature type="region of interest" description="Disordered" evidence="5">
    <location>
        <begin position="854"/>
        <end position="877"/>
    </location>
</feature>
<accession>A0A4Z0YTM6</accession>
<evidence type="ECO:0000313" key="8">
    <source>
        <dbReference type="Proteomes" id="UP000297716"/>
    </source>
</evidence>
<dbReference type="SUPFAM" id="SSF54495">
    <property type="entry name" value="UBC-like"/>
    <property type="match status" value="1"/>
</dbReference>
<dbReference type="GO" id="GO:0016779">
    <property type="term" value="F:nucleotidyltransferase activity"/>
    <property type="evidence" value="ECO:0007669"/>
    <property type="project" value="UniProtKB-KW"/>
</dbReference>
<dbReference type="Proteomes" id="UP000297716">
    <property type="component" value="Unassembled WGS sequence"/>
</dbReference>
<dbReference type="Pfam" id="PF00644">
    <property type="entry name" value="PARP"/>
    <property type="match status" value="1"/>
</dbReference>
<feature type="region of interest" description="Disordered" evidence="5">
    <location>
        <begin position="893"/>
        <end position="918"/>
    </location>
</feature>
<name>A0A4Z0YTM6_9PEZI</name>
<dbReference type="OrthoDB" id="109543at2759"/>
<evidence type="ECO:0000259" key="6">
    <source>
        <dbReference type="PROSITE" id="PS50127"/>
    </source>
</evidence>
<dbReference type="FunFam" id="3.10.110.10:FF:000107">
    <property type="entry name" value="Ubiquitin conjugating enzyme, putative"/>
    <property type="match status" value="1"/>
</dbReference>
<feature type="domain" description="UBC core" evidence="6">
    <location>
        <begin position="982"/>
        <end position="1156"/>
    </location>
</feature>
<dbReference type="PROSITE" id="PS50127">
    <property type="entry name" value="UBC_2"/>
    <property type="match status" value="1"/>
</dbReference>
<comment type="caution">
    <text evidence="7">The sequence shown here is derived from an EMBL/GenBank/DDBJ whole genome shotgun (WGS) entry which is preliminary data.</text>
</comment>
<keyword evidence="2" id="KW-0808">Transferase</keyword>
<dbReference type="STRING" id="37992.A0A4Z0YTM6"/>
<keyword evidence="3" id="KW-0548">Nucleotidyltransferase</keyword>
<dbReference type="CDD" id="cd23802">
    <property type="entry name" value="UBCc_UBE2Q"/>
    <property type="match status" value="1"/>
</dbReference>
<dbReference type="Gene3D" id="3.90.228.10">
    <property type="match status" value="1"/>
</dbReference>
<proteinExistence type="predicted"/>
<dbReference type="SUPFAM" id="SSF56399">
    <property type="entry name" value="ADP-ribosylation"/>
    <property type="match status" value="1"/>
</dbReference>
<evidence type="ECO:0000256" key="1">
    <source>
        <dbReference type="ARBA" id="ARBA00022676"/>
    </source>
</evidence>